<feature type="zinc finger region" description="UBR-type" evidence="4">
    <location>
        <begin position="253"/>
        <end position="324"/>
    </location>
</feature>
<dbReference type="Proteomes" id="UP000001542">
    <property type="component" value="Unassembled WGS sequence"/>
</dbReference>
<dbReference type="RefSeq" id="XP_001311758.1">
    <property type="nucleotide sequence ID" value="XM_001311757.1"/>
</dbReference>
<dbReference type="VEuPathDB" id="TrichDB:TVAG_409660"/>
<reference evidence="6" key="1">
    <citation type="submission" date="2006-10" db="EMBL/GenBank/DDBJ databases">
        <authorList>
            <person name="Amadeo P."/>
            <person name="Zhao Q."/>
            <person name="Wortman J."/>
            <person name="Fraser-Liggett C."/>
            <person name="Carlton J."/>
        </authorList>
    </citation>
    <scope>NUCLEOTIDE SEQUENCE</scope>
    <source>
        <strain evidence="6">G3</strain>
    </source>
</reference>
<gene>
    <name evidence="6" type="ORF">TVAG_409660</name>
</gene>
<sequence>MKKVQFTPDKIFKCSALIKDMNEEFEIIYNGSKVFKMKKIGAAMLSNVIYNKISNDSTFSSYKLQFTGDDELIKNFFTQISSSNVDISLDHADQYLQIAKELEMPEVIEVIKLNSALVPIEKIGIPLIFTDYNNLLQSIAKSINQVPENWLMSISDALIIDIYNQKPKFEDWNIYVRTVIGHRLSVHYLNEVSVSKLDLETLGMLNIYYIEMNSQERIAEVAFQLVKIVQTLQTEKSELNDLIEKGVPFDDEIDCTFIKTRRRHQQGTFWKCLDCCHGSRIICNACKNKCHAGHRIDPNPIQTNSGFCDCGAGDLPCKCQCMGRKNIIKVND</sequence>
<dbReference type="VEuPathDB" id="TrichDB:TVAGG3_0365650"/>
<dbReference type="KEGG" id="tva:4756630"/>
<name>A2F8C6_TRIV3</name>
<evidence type="ECO:0000256" key="2">
    <source>
        <dbReference type="ARBA" id="ARBA00022771"/>
    </source>
</evidence>
<evidence type="ECO:0000256" key="1">
    <source>
        <dbReference type="ARBA" id="ARBA00022723"/>
    </source>
</evidence>
<organism evidence="6 7">
    <name type="scientific">Trichomonas vaginalis (strain ATCC PRA-98 / G3)</name>
    <dbReference type="NCBI Taxonomy" id="412133"/>
    <lineage>
        <taxon>Eukaryota</taxon>
        <taxon>Metamonada</taxon>
        <taxon>Parabasalia</taxon>
        <taxon>Trichomonadida</taxon>
        <taxon>Trichomonadidae</taxon>
        <taxon>Trichomonas</taxon>
    </lineage>
</organism>
<evidence type="ECO:0000259" key="5">
    <source>
        <dbReference type="PROSITE" id="PS51157"/>
    </source>
</evidence>
<evidence type="ECO:0000256" key="4">
    <source>
        <dbReference type="PROSITE-ProRule" id="PRU00508"/>
    </source>
</evidence>
<dbReference type="AlphaFoldDB" id="A2F8C6"/>
<dbReference type="PROSITE" id="PS51157">
    <property type="entry name" value="ZF_UBR"/>
    <property type="match status" value="1"/>
</dbReference>
<dbReference type="EMBL" id="DS113660">
    <property type="protein sequence ID" value="EAX98828.1"/>
    <property type="molecule type" value="Genomic_DNA"/>
</dbReference>
<dbReference type="CDD" id="cd19671">
    <property type="entry name" value="UBR-box_UBR4_5_6_7"/>
    <property type="match status" value="1"/>
</dbReference>
<protein>
    <recommendedName>
        <fullName evidence="5">UBR-type domain-containing protein</fullName>
    </recommendedName>
</protein>
<dbReference type="InterPro" id="IPR003126">
    <property type="entry name" value="Znf_UBR"/>
</dbReference>
<proteinExistence type="predicted"/>
<evidence type="ECO:0000313" key="6">
    <source>
        <dbReference type="EMBL" id="EAX98828.1"/>
    </source>
</evidence>
<keyword evidence="1" id="KW-0479">Metal-binding</keyword>
<keyword evidence="2" id="KW-0863">Zinc-finger</keyword>
<accession>A2F8C6</accession>
<keyword evidence="7" id="KW-1185">Reference proteome</keyword>
<dbReference type="SMR" id="A2F8C6"/>
<feature type="domain" description="UBR-type" evidence="5">
    <location>
        <begin position="253"/>
        <end position="324"/>
    </location>
</feature>
<keyword evidence="3" id="KW-0862">Zinc</keyword>
<dbReference type="GO" id="GO:0008270">
    <property type="term" value="F:zinc ion binding"/>
    <property type="evidence" value="ECO:0007669"/>
    <property type="project" value="UniProtKB-KW"/>
</dbReference>
<dbReference type="STRING" id="5722.A2F8C6"/>
<evidence type="ECO:0000313" key="7">
    <source>
        <dbReference type="Proteomes" id="UP000001542"/>
    </source>
</evidence>
<reference evidence="6" key="2">
    <citation type="journal article" date="2007" name="Science">
        <title>Draft genome sequence of the sexually transmitted pathogen Trichomonas vaginalis.</title>
        <authorList>
            <person name="Carlton J.M."/>
            <person name="Hirt R.P."/>
            <person name="Silva J.C."/>
            <person name="Delcher A.L."/>
            <person name="Schatz M."/>
            <person name="Zhao Q."/>
            <person name="Wortman J.R."/>
            <person name="Bidwell S.L."/>
            <person name="Alsmark U.C.M."/>
            <person name="Besteiro S."/>
            <person name="Sicheritz-Ponten T."/>
            <person name="Noel C.J."/>
            <person name="Dacks J.B."/>
            <person name="Foster P.G."/>
            <person name="Simillion C."/>
            <person name="Van de Peer Y."/>
            <person name="Miranda-Saavedra D."/>
            <person name="Barton G.J."/>
            <person name="Westrop G.D."/>
            <person name="Mueller S."/>
            <person name="Dessi D."/>
            <person name="Fiori P.L."/>
            <person name="Ren Q."/>
            <person name="Paulsen I."/>
            <person name="Zhang H."/>
            <person name="Bastida-Corcuera F.D."/>
            <person name="Simoes-Barbosa A."/>
            <person name="Brown M.T."/>
            <person name="Hayes R.D."/>
            <person name="Mukherjee M."/>
            <person name="Okumura C.Y."/>
            <person name="Schneider R."/>
            <person name="Smith A.J."/>
            <person name="Vanacova S."/>
            <person name="Villalvazo M."/>
            <person name="Haas B.J."/>
            <person name="Pertea M."/>
            <person name="Feldblyum T.V."/>
            <person name="Utterback T.R."/>
            <person name="Shu C.L."/>
            <person name="Osoegawa K."/>
            <person name="de Jong P.J."/>
            <person name="Hrdy I."/>
            <person name="Horvathova L."/>
            <person name="Zubacova Z."/>
            <person name="Dolezal P."/>
            <person name="Malik S.B."/>
            <person name="Logsdon J.M. Jr."/>
            <person name="Henze K."/>
            <person name="Gupta A."/>
            <person name="Wang C.C."/>
            <person name="Dunne R.L."/>
            <person name="Upcroft J.A."/>
            <person name="Upcroft P."/>
            <person name="White O."/>
            <person name="Salzberg S.L."/>
            <person name="Tang P."/>
            <person name="Chiu C.-H."/>
            <person name="Lee Y.-S."/>
            <person name="Embley T.M."/>
            <person name="Coombs G.H."/>
            <person name="Mottram J.C."/>
            <person name="Tachezy J."/>
            <person name="Fraser-Liggett C.M."/>
            <person name="Johnson P.J."/>
        </authorList>
    </citation>
    <scope>NUCLEOTIDE SEQUENCE [LARGE SCALE GENOMIC DNA]</scope>
    <source>
        <strain evidence="6">G3</strain>
    </source>
</reference>
<evidence type="ECO:0000256" key="3">
    <source>
        <dbReference type="ARBA" id="ARBA00022833"/>
    </source>
</evidence>
<dbReference type="InParanoid" id="A2F8C6"/>